<keyword evidence="2" id="KW-0808">Transferase</keyword>
<dbReference type="InterPro" id="IPR032900">
    <property type="entry name" value="PanZ"/>
</dbReference>
<reference evidence="2 3" key="1">
    <citation type="submission" date="2018-12" db="EMBL/GenBank/DDBJ databases">
        <authorList>
            <consortium name="Pathogen Informatics"/>
        </authorList>
    </citation>
    <scope>NUCLEOTIDE SEQUENCE [LARGE SCALE GENOMIC DNA]</scope>
    <source>
        <strain evidence="2 3">NCTC11214</strain>
    </source>
</reference>
<dbReference type="InterPro" id="IPR000182">
    <property type="entry name" value="GNAT_dom"/>
</dbReference>
<feature type="binding site" evidence="1">
    <location>
        <begin position="68"/>
        <end position="70"/>
    </location>
    <ligand>
        <name>CoA</name>
        <dbReference type="ChEBI" id="CHEBI:57287"/>
    </ligand>
</feature>
<dbReference type="InterPro" id="IPR040448">
    <property type="entry name" value="PanZ_GNAT"/>
</dbReference>
<evidence type="ECO:0000313" key="2">
    <source>
        <dbReference type="EMBL" id="VDZ56200.1"/>
    </source>
</evidence>
<organism evidence="2 3">
    <name type="scientific">Serratia odorifera</name>
    <dbReference type="NCBI Taxonomy" id="618"/>
    <lineage>
        <taxon>Bacteria</taxon>
        <taxon>Pseudomonadati</taxon>
        <taxon>Pseudomonadota</taxon>
        <taxon>Gammaproteobacteria</taxon>
        <taxon>Enterobacterales</taxon>
        <taxon>Yersiniaceae</taxon>
        <taxon>Serratia</taxon>
    </lineage>
</organism>
<comment type="subunit">
    <text evidence="1">Interacts with PanD in the presence of CoA.</text>
</comment>
<evidence type="ECO:0000313" key="3">
    <source>
        <dbReference type="Proteomes" id="UP000281391"/>
    </source>
</evidence>
<dbReference type="NCBIfam" id="NF033213">
    <property type="entry name" value="matur_PanM"/>
    <property type="match status" value="1"/>
</dbReference>
<proteinExistence type="inferred from homology"/>
<dbReference type="Proteomes" id="UP000281391">
    <property type="component" value="Chromosome"/>
</dbReference>
<dbReference type="GO" id="GO:0031638">
    <property type="term" value="P:zymogen activation"/>
    <property type="evidence" value="ECO:0007669"/>
    <property type="project" value="InterPro"/>
</dbReference>
<evidence type="ECO:0000256" key="1">
    <source>
        <dbReference type="HAMAP-Rule" id="MF_02018"/>
    </source>
</evidence>
<dbReference type="Gene3D" id="3.40.630.30">
    <property type="match status" value="1"/>
</dbReference>
<comment type="function">
    <text evidence="1">Controls both the activation and catalytic activity of PanD in a coenzyme A (CoA)-dependent fashion.</text>
</comment>
<dbReference type="KEGG" id="sof:NCTC11214_02008"/>
<dbReference type="Pfam" id="PF12568">
    <property type="entry name" value="PanZ"/>
    <property type="match status" value="1"/>
</dbReference>
<accession>A0A447KQ73</accession>
<dbReference type="PROSITE" id="PS51186">
    <property type="entry name" value="GNAT"/>
    <property type="match status" value="1"/>
</dbReference>
<dbReference type="GO" id="GO:0016747">
    <property type="term" value="F:acyltransferase activity, transferring groups other than amino-acyl groups"/>
    <property type="evidence" value="ECO:0007669"/>
    <property type="project" value="InterPro"/>
</dbReference>
<comment type="similarity">
    <text evidence="1">Belongs to the PanZ/PanM family.</text>
</comment>
<dbReference type="GO" id="GO:0015940">
    <property type="term" value="P:pantothenate biosynthetic process"/>
    <property type="evidence" value="ECO:0007669"/>
    <property type="project" value="UniProtKB-UniRule"/>
</dbReference>
<dbReference type="AlphaFoldDB" id="A0A447KQ73"/>
<gene>
    <name evidence="2" type="primary">yhhK</name>
    <name evidence="1" type="synonym">panZ</name>
    <name evidence="2" type="ORF">NCTC11214_02008</name>
</gene>
<dbReference type="EMBL" id="LR134117">
    <property type="protein sequence ID" value="VDZ56200.1"/>
    <property type="molecule type" value="Genomic_DNA"/>
</dbReference>
<dbReference type="HAMAP" id="MF_02018">
    <property type="entry name" value="PanZ_PanM"/>
    <property type="match status" value="1"/>
</dbReference>
<dbReference type="InterPro" id="IPR016181">
    <property type="entry name" value="Acyl_CoA_acyltransferase"/>
</dbReference>
<name>A0A447KQ73_SEROD</name>
<sequence>MKLTIERLTALSAQDLIDLGKIWPQQQPAQWQEWLEGDKALFGARFNQRLLGAMKVTLEGERAHLHDLLVRDVTRRRGVGLYLVQDAQRQLPQVAHWQLSTTGLAPRERGEVDNFMRACGFRAQGDSWYK</sequence>
<dbReference type="SUPFAM" id="SSF55729">
    <property type="entry name" value="Acyl-CoA N-acyltransferases (Nat)"/>
    <property type="match status" value="1"/>
</dbReference>
<protein>
    <recommendedName>
        <fullName evidence="1">PanD regulatory factor</fullName>
    </recommendedName>
</protein>
<keyword evidence="1" id="KW-0566">Pantothenate biosynthesis</keyword>
<dbReference type="RefSeq" id="WP_004957549.1">
    <property type="nucleotide sequence ID" value="NZ_JAEKCK010000019.1"/>
</dbReference>
<feature type="binding site" evidence="1">
    <location>
        <begin position="74"/>
        <end position="81"/>
    </location>
    <ligand>
        <name>CoA</name>
        <dbReference type="ChEBI" id="CHEBI:57287"/>
    </ligand>
</feature>